<dbReference type="Pfam" id="PF12796">
    <property type="entry name" value="Ank_2"/>
    <property type="match status" value="1"/>
</dbReference>
<dbReference type="STRING" id="905079.L1IGB5"/>
<evidence type="ECO:0000256" key="1">
    <source>
        <dbReference type="ARBA" id="ARBA00022737"/>
    </source>
</evidence>
<evidence type="ECO:0000313" key="5">
    <source>
        <dbReference type="EMBL" id="EKX34969.1"/>
    </source>
</evidence>
<sequence>LLTAAAAGDLGKVRSLCSSGDVTVLDRDGANRTALHVAASEGHQEMVRFLLEMRADPNQKDNYDNTPVNDAVRNKHDEVVRVMR</sequence>
<feature type="non-terminal residue" evidence="5">
    <location>
        <position position="84"/>
    </location>
</feature>
<dbReference type="EMBL" id="JH993099">
    <property type="protein sequence ID" value="EKX34969.1"/>
    <property type="molecule type" value="Genomic_DNA"/>
</dbReference>
<dbReference type="SUPFAM" id="SSF48403">
    <property type="entry name" value="Ankyrin repeat"/>
    <property type="match status" value="1"/>
</dbReference>
<dbReference type="Proteomes" id="UP000011087">
    <property type="component" value="Unassembled WGS sequence"/>
</dbReference>
<dbReference type="PaxDb" id="55529-EKX34969"/>
<feature type="compositionally biased region" description="Basic and acidic residues" evidence="4">
    <location>
        <begin position="72"/>
        <end position="84"/>
    </location>
</feature>
<dbReference type="eggNOG" id="KOG0506">
    <property type="taxonomic scope" value="Eukaryota"/>
</dbReference>
<dbReference type="InterPro" id="IPR036770">
    <property type="entry name" value="Ankyrin_rpt-contain_sf"/>
</dbReference>
<dbReference type="GeneID" id="17291705"/>
<dbReference type="EnsemblProtists" id="EKX34969">
    <property type="protein sequence ID" value="EKX34969"/>
    <property type="gene ID" value="GUITHDRAFT_44781"/>
</dbReference>
<dbReference type="SMART" id="SM00248">
    <property type="entry name" value="ANK"/>
    <property type="match status" value="1"/>
</dbReference>
<organism evidence="5">
    <name type="scientific">Guillardia theta (strain CCMP2712)</name>
    <name type="common">Cryptophyte</name>
    <dbReference type="NCBI Taxonomy" id="905079"/>
    <lineage>
        <taxon>Eukaryota</taxon>
        <taxon>Cryptophyceae</taxon>
        <taxon>Pyrenomonadales</taxon>
        <taxon>Geminigeraceae</taxon>
        <taxon>Guillardia</taxon>
    </lineage>
</organism>
<evidence type="ECO:0000256" key="3">
    <source>
        <dbReference type="PROSITE-ProRule" id="PRU00023"/>
    </source>
</evidence>
<keyword evidence="1" id="KW-0677">Repeat</keyword>
<keyword evidence="7" id="KW-1185">Reference proteome</keyword>
<gene>
    <name evidence="5" type="ORF">GUITHDRAFT_44781</name>
</gene>
<dbReference type="PROSITE" id="PS50088">
    <property type="entry name" value="ANK_REPEAT"/>
    <property type="match status" value="1"/>
</dbReference>
<dbReference type="Gene3D" id="1.25.40.20">
    <property type="entry name" value="Ankyrin repeat-containing domain"/>
    <property type="match status" value="1"/>
</dbReference>
<reference evidence="6" key="3">
    <citation type="submission" date="2016-03" db="UniProtKB">
        <authorList>
            <consortium name="EnsemblProtists"/>
        </authorList>
    </citation>
    <scope>IDENTIFICATION</scope>
</reference>
<evidence type="ECO:0000313" key="6">
    <source>
        <dbReference type="EnsemblProtists" id="EKX34969"/>
    </source>
</evidence>
<reference evidence="5 7" key="1">
    <citation type="journal article" date="2012" name="Nature">
        <title>Algal genomes reveal evolutionary mosaicism and the fate of nucleomorphs.</title>
        <authorList>
            <consortium name="DOE Joint Genome Institute"/>
            <person name="Curtis B.A."/>
            <person name="Tanifuji G."/>
            <person name="Burki F."/>
            <person name="Gruber A."/>
            <person name="Irimia M."/>
            <person name="Maruyama S."/>
            <person name="Arias M.C."/>
            <person name="Ball S.G."/>
            <person name="Gile G.H."/>
            <person name="Hirakawa Y."/>
            <person name="Hopkins J.F."/>
            <person name="Kuo A."/>
            <person name="Rensing S.A."/>
            <person name="Schmutz J."/>
            <person name="Symeonidi A."/>
            <person name="Elias M."/>
            <person name="Eveleigh R.J."/>
            <person name="Herman E.K."/>
            <person name="Klute M.J."/>
            <person name="Nakayama T."/>
            <person name="Obornik M."/>
            <person name="Reyes-Prieto A."/>
            <person name="Armbrust E.V."/>
            <person name="Aves S.J."/>
            <person name="Beiko R.G."/>
            <person name="Coutinho P."/>
            <person name="Dacks J.B."/>
            <person name="Durnford D.G."/>
            <person name="Fast N.M."/>
            <person name="Green B.R."/>
            <person name="Grisdale C.J."/>
            <person name="Hempel F."/>
            <person name="Henrissat B."/>
            <person name="Hoppner M.P."/>
            <person name="Ishida K."/>
            <person name="Kim E."/>
            <person name="Koreny L."/>
            <person name="Kroth P.G."/>
            <person name="Liu Y."/>
            <person name="Malik S.B."/>
            <person name="Maier U.G."/>
            <person name="McRose D."/>
            <person name="Mock T."/>
            <person name="Neilson J.A."/>
            <person name="Onodera N.T."/>
            <person name="Poole A.M."/>
            <person name="Pritham E.J."/>
            <person name="Richards T.A."/>
            <person name="Rocap G."/>
            <person name="Roy S.W."/>
            <person name="Sarai C."/>
            <person name="Schaack S."/>
            <person name="Shirato S."/>
            <person name="Slamovits C.H."/>
            <person name="Spencer D.F."/>
            <person name="Suzuki S."/>
            <person name="Worden A.Z."/>
            <person name="Zauner S."/>
            <person name="Barry K."/>
            <person name="Bell C."/>
            <person name="Bharti A.K."/>
            <person name="Crow J.A."/>
            <person name="Grimwood J."/>
            <person name="Kramer R."/>
            <person name="Lindquist E."/>
            <person name="Lucas S."/>
            <person name="Salamov A."/>
            <person name="McFadden G.I."/>
            <person name="Lane C.E."/>
            <person name="Keeling P.J."/>
            <person name="Gray M.W."/>
            <person name="Grigoriev I.V."/>
            <person name="Archibald J.M."/>
        </authorList>
    </citation>
    <scope>NUCLEOTIDE SEQUENCE</scope>
    <source>
        <strain evidence="5 7">CCMP2712</strain>
    </source>
</reference>
<feature type="region of interest" description="Disordered" evidence="4">
    <location>
        <begin position="57"/>
        <end position="84"/>
    </location>
</feature>
<dbReference type="HOGENOM" id="CLU_000134_45_4_1"/>
<reference evidence="7" key="2">
    <citation type="submission" date="2012-11" db="EMBL/GenBank/DDBJ databases">
        <authorList>
            <person name="Kuo A."/>
            <person name="Curtis B.A."/>
            <person name="Tanifuji G."/>
            <person name="Burki F."/>
            <person name="Gruber A."/>
            <person name="Irimia M."/>
            <person name="Maruyama S."/>
            <person name="Arias M.C."/>
            <person name="Ball S.G."/>
            <person name="Gile G.H."/>
            <person name="Hirakawa Y."/>
            <person name="Hopkins J.F."/>
            <person name="Rensing S.A."/>
            <person name="Schmutz J."/>
            <person name="Symeonidi A."/>
            <person name="Elias M."/>
            <person name="Eveleigh R.J."/>
            <person name="Herman E.K."/>
            <person name="Klute M.J."/>
            <person name="Nakayama T."/>
            <person name="Obornik M."/>
            <person name="Reyes-Prieto A."/>
            <person name="Armbrust E.V."/>
            <person name="Aves S.J."/>
            <person name="Beiko R.G."/>
            <person name="Coutinho P."/>
            <person name="Dacks J.B."/>
            <person name="Durnford D.G."/>
            <person name="Fast N.M."/>
            <person name="Green B.R."/>
            <person name="Grisdale C."/>
            <person name="Hempe F."/>
            <person name="Henrissat B."/>
            <person name="Hoppner M.P."/>
            <person name="Ishida K.-I."/>
            <person name="Kim E."/>
            <person name="Koreny L."/>
            <person name="Kroth P.G."/>
            <person name="Liu Y."/>
            <person name="Malik S.-B."/>
            <person name="Maier U.G."/>
            <person name="McRose D."/>
            <person name="Mock T."/>
            <person name="Neilson J.A."/>
            <person name="Onodera N.T."/>
            <person name="Poole A.M."/>
            <person name="Pritham E.J."/>
            <person name="Richards T.A."/>
            <person name="Rocap G."/>
            <person name="Roy S.W."/>
            <person name="Sarai C."/>
            <person name="Schaack S."/>
            <person name="Shirato S."/>
            <person name="Slamovits C.H."/>
            <person name="Spencer D.F."/>
            <person name="Suzuki S."/>
            <person name="Worden A.Z."/>
            <person name="Zauner S."/>
            <person name="Barry K."/>
            <person name="Bell C."/>
            <person name="Bharti A.K."/>
            <person name="Crow J.A."/>
            <person name="Grimwood J."/>
            <person name="Kramer R."/>
            <person name="Lindquist E."/>
            <person name="Lucas S."/>
            <person name="Salamov A."/>
            <person name="McFadden G.I."/>
            <person name="Lane C.E."/>
            <person name="Keeling P.J."/>
            <person name="Gray M.W."/>
            <person name="Grigoriev I.V."/>
            <person name="Archibald J.M."/>
        </authorList>
    </citation>
    <scope>NUCLEOTIDE SEQUENCE</scope>
    <source>
        <strain evidence="7">CCMP2712</strain>
    </source>
</reference>
<evidence type="ECO:0000256" key="2">
    <source>
        <dbReference type="ARBA" id="ARBA00023043"/>
    </source>
</evidence>
<proteinExistence type="predicted"/>
<dbReference type="PROSITE" id="PS50297">
    <property type="entry name" value="ANK_REP_REGION"/>
    <property type="match status" value="1"/>
</dbReference>
<feature type="non-terminal residue" evidence="5">
    <location>
        <position position="1"/>
    </location>
</feature>
<evidence type="ECO:0000313" key="7">
    <source>
        <dbReference type="Proteomes" id="UP000011087"/>
    </source>
</evidence>
<keyword evidence="2 3" id="KW-0040">ANK repeat</keyword>
<dbReference type="InterPro" id="IPR002110">
    <property type="entry name" value="Ankyrin_rpt"/>
</dbReference>
<feature type="repeat" description="ANK" evidence="3">
    <location>
        <begin position="30"/>
        <end position="62"/>
    </location>
</feature>
<dbReference type="RefSeq" id="XP_005821949.1">
    <property type="nucleotide sequence ID" value="XM_005821892.1"/>
</dbReference>
<accession>L1IGB5</accession>
<name>L1IGB5_GUITC</name>
<dbReference type="KEGG" id="gtt:GUITHDRAFT_44781"/>
<dbReference type="AlphaFoldDB" id="L1IGB5"/>
<protein>
    <submittedName>
        <fullName evidence="5 6">Uncharacterized protein</fullName>
    </submittedName>
</protein>
<evidence type="ECO:0000256" key="4">
    <source>
        <dbReference type="SAM" id="MobiDB-lite"/>
    </source>
</evidence>
<dbReference type="OrthoDB" id="194358at2759"/>
<dbReference type="PANTHER" id="PTHR24171">
    <property type="entry name" value="ANKYRIN REPEAT DOMAIN-CONTAINING PROTEIN 39-RELATED"/>
    <property type="match status" value="1"/>
</dbReference>